<proteinExistence type="predicted"/>
<accession>A0A6M3YP20</accession>
<evidence type="ECO:0000313" key="2">
    <source>
        <dbReference type="EMBL" id="QJI53570.1"/>
    </source>
</evidence>
<dbReference type="EMBL" id="MN918684">
    <property type="protein sequence ID" value="QJI53570.1"/>
    <property type="molecule type" value="Genomic_RNA"/>
</dbReference>
<protein>
    <submittedName>
        <fullName evidence="2">Uncharacterized protein</fullName>
    </submittedName>
</protein>
<sequence length="267" mass="29541">MDHVTFRAPQLRRHGYIELLRTVLTTSIDMLEAIRAYPKAPSTTNLVSHLRNIVRHLEERDIDESRLELGRALQNHKSLFQFDAGDAVSRGLLRSINSMLHTGHQNIIDNIKAAKKTFGSPGSGIRPTKSRVYSAGGFARSVPNLQNCGKSSRRGRSPMVAPDRCPDHTGRCSSSNTFTRPYSSANSHTGTHGQAHATVHTSVNKPTPFHISSGNGTRIARCPESVVVPLIASRRSPSPSGSEDWTEQDARDFDYATYYGSETWFLE</sequence>
<feature type="region of interest" description="Disordered" evidence="1">
    <location>
        <begin position="148"/>
        <end position="177"/>
    </location>
</feature>
<reference evidence="2" key="1">
    <citation type="submission" date="2020-01" db="EMBL/GenBank/DDBJ databases">
        <title>Viral genomes from wild and zoo birds in China.</title>
        <authorList>
            <person name="Zhao M."/>
            <person name="Shan L.T."/>
            <person name="Yang X.S."/>
            <person name="Zhang W."/>
        </authorList>
    </citation>
    <scope>NUCLEOTIDE SEQUENCE</scope>
    <source>
        <strain evidence="2">Stc111Shi1</strain>
    </source>
</reference>
<name>A0A6M3YP20_9VIRU</name>
<organism evidence="2">
    <name type="scientific">Picornavirales sp</name>
    <dbReference type="NCBI Taxonomy" id="1955153"/>
    <lineage>
        <taxon>Viruses</taxon>
        <taxon>Riboviria</taxon>
        <taxon>Orthornavirae</taxon>
        <taxon>Pisuviricota</taxon>
        <taxon>Pisoniviricetes</taxon>
        <taxon>Picornavirales</taxon>
    </lineage>
</organism>
<evidence type="ECO:0000256" key="1">
    <source>
        <dbReference type="SAM" id="MobiDB-lite"/>
    </source>
</evidence>